<gene>
    <name evidence="3" type="ORF">Zm00014a_026533</name>
</gene>
<dbReference type="AlphaFoldDB" id="A0A3L6DIA6"/>
<dbReference type="EMBL" id="NCVQ01000009">
    <property type="protein sequence ID" value="PWZ08218.1"/>
    <property type="molecule type" value="Genomic_DNA"/>
</dbReference>
<dbReference type="PANTHER" id="PTHR34459:SF3">
    <property type="entry name" value="OS01G0264500 PROTEIN"/>
    <property type="match status" value="1"/>
</dbReference>
<proteinExistence type="predicted"/>
<evidence type="ECO:0008006" key="5">
    <source>
        <dbReference type="Google" id="ProtNLM"/>
    </source>
</evidence>
<keyword evidence="2" id="KW-1133">Transmembrane helix</keyword>
<feature type="region of interest" description="Disordered" evidence="1">
    <location>
        <begin position="166"/>
        <end position="195"/>
    </location>
</feature>
<evidence type="ECO:0000313" key="4">
    <source>
        <dbReference type="Proteomes" id="UP000251960"/>
    </source>
</evidence>
<reference evidence="3 4" key="1">
    <citation type="journal article" date="2018" name="Nat. Genet.">
        <title>Extensive intraspecific gene order and gene structural variations between Mo17 and other maize genomes.</title>
        <authorList>
            <person name="Sun S."/>
            <person name="Zhou Y."/>
            <person name="Chen J."/>
            <person name="Shi J."/>
            <person name="Zhao H."/>
            <person name="Zhao H."/>
            <person name="Song W."/>
            <person name="Zhang M."/>
            <person name="Cui Y."/>
            <person name="Dong X."/>
            <person name="Liu H."/>
            <person name="Ma X."/>
            <person name="Jiao Y."/>
            <person name="Wang B."/>
            <person name="Wei X."/>
            <person name="Stein J.C."/>
            <person name="Glaubitz J.C."/>
            <person name="Lu F."/>
            <person name="Yu G."/>
            <person name="Liang C."/>
            <person name="Fengler K."/>
            <person name="Li B."/>
            <person name="Rafalski A."/>
            <person name="Schnable P.S."/>
            <person name="Ware D.H."/>
            <person name="Buckler E.S."/>
            <person name="Lai J."/>
        </authorList>
    </citation>
    <scope>NUCLEOTIDE SEQUENCE [LARGE SCALE GENOMIC DNA]</scope>
    <source>
        <strain evidence="4">cv. Missouri 17</strain>
        <tissue evidence="3">Seedling</tissue>
    </source>
</reference>
<evidence type="ECO:0000313" key="3">
    <source>
        <dbReference type="EMBL" id="PWZ08219.1"/>
    </source>
</evidence>
<accession>A0A3L6DIQ9</accession>
<keyword evidence="2" id="KW-0472">Membrane</keyword>
<dbReference type="PANTHER" id="PTHR34459">
    <property type="entry name" value="OS01G0264500 PROTEIN"/>
    <property type="match status" value="1"/>
</dbReference>
<comment type="caution">
    <text evidence="3">The sequence shown here is derived from an EMBL/GenBank/DDBJ whole genome shotgun (WGS) entry which is preliminary data.</text>
</comment>
<accession>A0A3L6DIA6</accession>
<dbReference type="ExpressionAtlas" id="A0A3L6DIA6">
    <property type="expression patterns" value="baseline and differential"/>
</dbReference>
<evidence type="ECO:0000256" key="2">
    <source>
        <dbReference type="SAM" id="Phobius"/>
    </source>
</evidence>
<protein>
    <recommendedName>
        <fullName evidence="5">Gb protein</fullName>
    </recommendedName>
</protein>
<sequence>MKAAEDATRCPQIPRRCHHCAGPLSKDMVNPRPQIASSLLPMILLLPDGSRCLCGNPFVCFVYPLLPLLAVETSSWTVPPLVRDSFSMIGSALGGIAGAFYGFNHVMPVVRRHIKGPMWMHFFVGAPPVIVFSSACAGLAGGTIPATAQLVSSSCHAVSSHSFARSSSRVPTHAPSFAPAASHDDMRKTRSSSPL</sequence>
<name>A0A3L6DIA6_MAIZE</name>
<organism evidence="3">
    <name type="scientific">Zea mays</name>
    <name type="common">Maize</name>
    <dbReference type="NCBI Taxonomy" id="4577"/>
    <lineage>
        <taxon>Eukaryota</taxon>
        <taxon>Viridiplantae</taxon>
        <taxon>Streptophyta</taxon>
        <taxon>Embryophyta</taxon>
        <taxon>Tracheophyta</taxon>
        <taxon>Spermatophyta</taxon>
        <taxon>Magnoliopsida</taxon>
        <taxon>Liliopsida</taxon>
        <taxon>Poales</taxon>
        <taxon>Poaceae</taxon>
        <taxon>PACMAD clade</taxon>
        <taxon>Panicoideae</taxon>
        <taxon>Andropogonodae</taxon>
        <taxon>Andropogoneae</taxon>
        <taxon>Tripsacinae</taxon>
        <taxon>Zea</taxon>
    </lineage>
</organism>
<keyword evidence="2" id="KW-0812">Transmembrane</keyword>
<feature type="transmembrane region" description="Helical" evidence="2">
    <location>
        <begin position="86"/>
        <end position="107"/>
    </location>
</feature>
<evidence type="ECO:0000256" key="1">
    <source>
        <dbReference type="SAM" id="MobiDB-lite"/>
    </source>
</evidence>
<feature type="transmembrane region" description="Helical" evidence="2">
    <location>
        <begin position="119"/>
        <end position="140"/>
    </location>
</feature>
<feature type="transmembrane region" description="Helical" evidence="2">
    <location>
        <begin position="42"/>
        <end position="66"/>
    </location>
</feature>
<dbReference type="Proteomes" id="UP000251960">
    <property type="component" value="Chromosome 8"/>
</dbReference>
<dbReference type="EMBL" id="NCVQ01000009">
    <property type="protein sequence ID" value="PWZ08219.1"/>
    <property type="molecule type" value="Genomic_DNA"/>
</dbReference>